<evidence type="ECO:0000256" key="2">
    <source>
        <dbReference type="SAM" id="SignalP"/>
    </source>
</evidence>
<dbReference type="AlphaFoldDB" id="A0A8H7W9Z0"/>
<feature type="region of interest" description="Disordered" evidence="1">
    <location>
        <begin position="73"/>
        <end position="131"/>
    </location>
</feature>
<reference evidence="3" key="1">
    <citation type="submission" date="2021-02" db="EMBL/GenBank/DDBJ databases">
        <title>Genome sequence Cadophora malorum strain M34.</title>
        <authorList>
            <person name="Stefanovic E."/>
            <person name="Vu D."/>
            <person name="Scully C."/>
            <person name="Dijksterhuis J."/>
            <person name="Roader J."/>
            <person name="Houbraken J."/>
        </authorList>
    </citation>
    <scope>NUCLEOTIDE SEQUENCE</scope>
    <source>
        <strain evidence="3">M34</strain>
    </source>
</reference>
<name>A0A8H7W9Z0_9HELO</name>
<evidence type="ECO:0000313" key="4">
    <source>
        <dbReference type="Proteomes" id="UP000664132"/>
    </source>
</evidence>
<sequence length="131" mass="14027">MQLYTLIASGLFAAGLSNAAPVQNEMREAQVYPPPTFSLSVIQPKPTNTFVLESSLSRSTIVFPSAPATFTLPPKPTITHTVKPPKPTNSSNTVLPTVSIPKPTKTVYPTKSTPKPTHVSTKKPQPTLAYA</sequence>
<proteinExistence type="predicted"/>
<keyword evidence="2" id="KW-0732">Signal</keyword>
<evidence type="ECO:0000256" key="1">
    <source>
        <dbReference type="SAM" id="MobiDB-lite"/>
    </source>
</evidence>
<dbReference type="EMBL" id="JAFJYH010000127">
    <property type="protein sequence ID" value="KAG4418468.1"/>
    <property type="molecule type" value="Genomic_DNA"/>
</dbReference>
<feature type="chain" id="PRO_5034873829" evidence="2">
    <location>
        <begin position="20"/>
        <end position="131"/>
    </location>
</feature>
<accession>A0A8H7W9Z0</accession>
<dbReference type="Proteomes" id="UP000664132">
    <property type="component" value="Unassembled WGS sequence"/>
</dbReference>
<keyword evidence="4" id="KW-1185">Reference proteome</keyword>
<feature type="signal peptide" evidence="2">
    <location>
        <begin position="1"/>
        <end position="19"/>
    </location>
</feature>
<comment type="caution">
    <text evidence="3">The sequence shown here is derived from an EMBL/GenBank/DDBJ whole genome shotgun (WGS) entry which is preliminary data.</text>
</comment>
<organism evidence="3 4">
    <name type="scientific">Cadophora malorum</name>
    <dbReference type="NCBI Taxonomy" id="108018"/>
    <lineage>
        <taxon>Eukaryota</taxon>
        <taxon>Fungi</taxon>
        <taxon>Dikarya</taxon>
        <taxon>Ascomycota</taxon>
        <taxon>Pezizomycotina</taxon>
        <taxon>Leotiomycetes</taxon>
        <taxon>Helotiales</taxon>
        <taxon>Ploettnerulaceae</taxon>
        <taxon>Cadophora</taxon>
    </lineage>
</organism>
<gene>
    <name evidence="3" type="ORF">IFR04_008362</name>
</gene>
<protein>
    <submittedName>
        <fullName evidence="3">Uncharacterized protein</fullName>
    </submittedName>
</protein>
<evidence type="ECO:0000313" key="3">
    <source>
        <dbReference type="EMBL" id="KAG4418468.1"/>
    </source>
</evidence>
<feature type="compositionally biased region" description="Polar residues" evidence="1">
    <location>
        <begin position="107"/>
        <end position="124"/>
    </location>
</feature>
<dbReference type="OrthoDB" id="3556006at2759"/>